<evidence type="ECO:0000256" key="7">
    <source>
        <dbReference type="ARBA" id="ARBA00022490"/>
    </source>
</evidence>
<dbReference type="Proteomes" id="UP000051131">
    <property type="component" value="Unassembled WGS sequence"/>
</dbReference>
<evidence type="ECO:0000256" key="15">
    <source>
        <dbReference type="ARBA" id="ARBA00049402"/>
    </source>
</evidence>
<dbReference type="NCBIfam" id="TIGR01203">
    <property type="entry name" value="HGPRTase"/>
    <property type="match status" value="1"/>
</dbReference>
<dbReference type="STRING" id="1423729.FC80_GL000063"/>
<name>A0A0R2CN47_9LACO</name>
<comment type="catalytic activity">
    <reaction evidence="15">
        <text>IMP + diphosphate = hypoxanthine + 5-phospho-alpha-D-ribose 1-diphosphate</text>
        <dbReference type="Rhea" id="RHEA:17973"/>
        <dbReference type="ChEBI" id="CHEBI:17368"/>
        <dbReference type="ChEBI" id="CHEBI:33019"/>
        <dbReference type="ChEBI" id="CHEBI:58017"/>
        <dbReference type="ChEBI" id="CHEBI:58053"/>
        <dbReference type="EC" id="2.4.2.8"/>
    </reaction>
    <physiologicalReaction direction="right-to-left" evidence="15">
        <dbReference type="Rhea" id="RHEA:17975"/>
    </physiologicalReaction>
</comment>
<dbReference type="GO" id="GO:0006178">
    <property type="term" value="P:guanine salvage"/>
    <property type="evidence" value="ECO:0007669"/>
    <property type="project" value="TreeGrafter"/>
</dbReference>
<evidence type="ECO:0000313" key="18">
    <source>
        <dbReference type="EMBL" id="KRM92974.1"/>
    </source>
</evidence>
<dbReference type="EMBL" id="AYZE01000001">
    <property type="protein sequence ID" value="KRM92974.1"/>
    <property type="molecule type" value="Genomic_DNA"/>
</dbReference>
<dbReference type="InterPro" id="IPR005904">
    <property type="entry name" value="Hxn_phspho_trans"/>
</dbReference>
<comment type="subcellular location">
    <subcellularLocation>
        <location evidence="3 16">Cytoplasm</location>
    </subcellularLocation>
</comment>
<evidence type="ECO:0000256" key="2">
    <source>
        <dbReference type="ARBA" id="ARBA00002049"/>
    </source>
</evidence>
<protein>
    <recommendedName>
        <fullName evidence="16">Hypoxanthine phosphoribosyltransferase</fullName>
        <ecNumber evidence="16">2.4.2.8</ecNumber>
    </recommendedName>
</protein>
<dbReference type="UniPathway" id="UPA00591">
    <property type="reaction ID" value="UER00648"/>
</dbReference>
<comment type="caution">
    <text evidence="18">The sequence shown here is derived from an EMBL/GenBank/DDBJ whole genome shotgun (WGS) entry which is preliminary data.</text>
</comment>
<evidence type="ECO:0000256" key="16">
    <source>
        <dbReference type="RuleBase" id="RU364099"/>
    </source>
</evidence>
<evidence type="ECO:0000256" key="12">
    <source>
        <dbReference type="ARBA" id="ARBA00022741"/>
    </source>
</evidence>
<dbReference type="GO" id="GO:0032263">
    <property type="term" value="P:GMP salvage"/>
    <property type="evidence" value="ECO:0007669"/>
    <property type="project" value="UniProtKB-UniPathway"/>
</dbReference>
<evidence type="ECO:0000256" key="9">
    <source>
        <dbReference type="ARBA" id="ARBA00022679"/>
    </source>
</evidence>
<dbReference type="GO" id="GO:0000287">
    <property type="term" value="F:magnesium ion binding"/>
    <property type="evidence" value="ECO:0007669"/>
    <property type="project" value="TreeGrafter"/>
</dbReference>
<dbReference type="Gene3D" id="3.40.50.2020">
    <property type="match status" value="1"/>
</dbReference>
<keyword evidence="7 16" id="KW-0963">Cytoplasm</keyword>
<dbReference type="UniPathway" id="UPA00909">
    <property type="reaction ID" value="UER00887"/>
</dbReference>
<evidence type="ECO:0000256" key="5">
    <source>
        <dbReference type="ARBA" id="ARBA00004676"/>
    </source>
</evidence>
<comment type="cofactor">
    <cofactor evidence="1 16">
        <name>Mg(2+)</name>
        <dbReference type="ChEBI" id="CHEBI:18420"/>
    </cofactor>
</comment>
<feature type="domain" description="Phosphoribosyltransferase" evidence="17">
    <location>
        <begin position="18"/>
        <end position="164"/>
    </location>
</feature>
<proteinExistence type="inferred from homology"/>
<evidence type="ECO:0000256" key="1">
    <source>
        <dbReference type="ARBA" id="ARBA00001946"/>
    </source>
</evidence>
<comment type="function">
    <text evidence="2">Purine salvage pathway enzyme that catalyzes the transfer of the ribosyl-5-phosphate group from 5-phospho-alpha-D-ribose 1-diphosphate (PRPP) to the N9 position of the 6-oxopurines hypoxanthine and guanine to form the corresponding ribonucleotides IMP (inosine 5'-monophosphate) and GMP (guanosine 5'-monophosphate), with the release of PPi.</text>
</comment>
<dbReference type="GO" id="GO:0032264">
    <property type="term" value="P:IMP salvage"/>
    <property type="evidence" value="ECO:0007669"/>
    <property type="project" value="UniProtKB-UniPathway"/>
</dbReference>
<evidence type="ECO:0000256" key="8">
    <source>
        <dbReference type="ARBA" id="ARBA00022676"/>
    </source>
</evidence>
<organism evidence="18 19">
    <name type="scientific">Liquorilactobacillus cacaonum DSM 21116</name>
    <dbReference type="NCBI Taxonomy" id="1423729"/>
    <lineage>
        <taxon>Bacteria</taxon>
        <taxon>Bacillati</taxon>
        <taxon>Bacillota</taxon>
        <taxon>Bacilli</taxon>
        <taxon>Lactobacillales</taxon>
        <taxon>Lactobacillaceae</taxon>
        <taxon>Liquorilactobacillus</taxon>
    </lineage>
</organism>
<keyword evidence="9 16" id="KW-0808">Transferase</keyword>
<dbReference type="GO" id="GO:0004422">
    <property type="term" value="F:hypoxanthine phosphoribosyltransferase activity"/>
    <property type="evidence" value="ECO:0007669"/>
    <property type="project" value="InterPro"/>
</dbReference>
<evidence type="ECO:0000313" key="19">
    <source>
        <dbReference type="Proteomes" id="UP000051131"/>
    </source>
</evidence>
<dbReference type="FunFam" id="3.40.50.2020:FF:000006">
    <property type="entry name" value="Hypoxanthine phosphoribosyltransferase"/>
    <property type="match status" value="1"/>
</dbReference>
<dbReference type="SUPFAM" id="SSF53271">
    <property type="entry name" value="PRTase-like"/>
    <property type="match status" value="1"/>
</dbReference>
<comment type="catalytic activity">
    <reaction evidence="14">
        <text>GMP + diphosphate = guanine + 5-phospho-alpha-D-ribose 1-diphosphate</text>
        <dbReference type="Rhea" id="RHEA:25424"/>
        <dbReference type="ChEBI" id="CHEBI:16235"/>
        <dbReference type="ChEBI" id="CHEBI:33019"/>
        <dbReference type="ChEBI" id="CHEBI:58017"/>
        <dbReference type="ChEBI" id="CHEBI:58115"/>
        <dbReference type="EC" id="2.4.2.8"/>
    </reaction>
    <physiologicalReaction direction="right-to-left" evidence="14">
        <dbReference type="Rhea" id="RHEA:25426"/>
    </physiologicalReaction>
</comment>
<dbReference type="GO" id="GO:0052657">
    <property type="term" value="F:guanine phosphoribosyltransferase activity"/>
    <property type="evidence" value="ECO:0007669"/>
    <property type="project" value="UniProtKB-ARBA"/>
</dbReference>
<dbReference type="EC" id="2.4.2.8" evidence="16"/>
<dbReference type="CDD" id="cd06223">
    <property type="entry name" value="PRTases_typeI"/>
    <property type="match status" value="1"/>
</dbReference>
<keyword evidence="10 16" id="KW-0479">Metal-binding</keyword>
<evidence type="ECO:0000256" key="4">
    <source>
        <dbReference type="ARBA" id="ARBA00004669"/>
    </source>
</evidence>
<keyword evidence="12 16" id="KW-0547">Nucleotide-binding</keyword>
<comment type="pathway">
    <text evidence="5">Purine metabolism; GMP biosynthesis via salvage pathway; GMP from guanine: step 1/1.</text>
</comment>
<evidence type="ECO:0000256" key="13">
    <source>
        <dbReference type="ARBA" id="ARBA00022842"/>
    </source>
</evidence>
<dbReference type="PATRIC" id="fig|1423729.3.peg.65"/>
<dbReference type="GO" id="GO:0000166">
    <property type="term" value="F:nucleotide binding"/>
    <property type="evidence" value="ECO:0007669"/>
    <property type="project" value="UniProtKB-KW"/>
</dbReference>
<gene>
    <name evidence="18" type="ORF">FC80_GL000063</name>
</gene>
<dbReference type="GO" id="GO:0006166">
    <property type="term" value="P:purine ribonucleoside salvage"/>
    <property type="evidence" value="ECO:0007669"/>
    <property type="project" value="UniProtKB-KW"/>
</dbReference>
<evidence type="ECO:0000256" key="3">
    <source>
        <dbReference type="ARBA" id="ARBA00004496"/>
    </source>
</evidence>
<dbReference type="Pfam" id="PF00156">
    <property type="entry name" value="Pribosyltran"/>
    <property type="match status" value="1"/>
</dbReference>
<dbReference type="AlphaFoldDB" id="A0A0R2CN47"/>
<accession>A0A0R2CN47</accession>
<keyword evidence="13 16" id="KW-0460">Magnesium</keyword>
<reference evidence="18 19" key="1">
    <citation type="journal article" date="2015" name="Genome Announc.">
        <title>Expanding the biotechnology potential of lactobacilli through comparative genomics of 213 strains and associated genera.</title>
        <authorList>
            <person name="Sun Z."/>
            <person name="Harris H.M."/>
            <person name="McCann A."/>
            <person name="Guo C."/>
            <person name="Argimon S."/>
            <person name="Zhang W."/>
            <person name="Yang X."/>
            <person name="Jeffery I.B."/>
            <person name="Cooney J.C."/>
            <person name="Kagawa T.F."/>
            <person name="Liu W."/>
            <person name="Song Y."/>
            <person name="Salvetti E."/>
            <person name="Wrobel A."/>
            <person name="Rasinkangas P."/>
            <person name="Parkhill J."/>
            <person name="Rea M.C."/>
            <person name="O'Sullivan O."/>
            <person name="Ritari J."/>
            <person name="Douillard F.P."/>
            <person name="Paul Ross R."/>
            <person name="Yang R."/>
            <person name="Briner A.E."/>
            <person name="Felis G.E."/>
            <person name="de Vos W.M."/>
            <person name="Barrangou R."/>
            <person name="Klaenhammer T.R."/>
            <person name="Caufield P.W."/>
            <person name="Cui Y."/>
            <person name="Zhang H."/>
            <person name="O'Toole P.W."/>
        </authorList>
    </citation>
    <scope>NUCLEOTIDE SEQUENCE [LARGE SCALE GENOMIC DNA]</scope>
    <source>
        <strain evidence="18 19">DSM 21116</strain>
    </source>
</reference>
<comment type="pathway">
    <text evidence="4 16">Purine metabolism; IMP biosynthesis via salvage pathway; IMP from hypoxanthine: step 1/1.</text>
</comment>
<dbReference type="InterPro" id="IPR029057">
    <property type="entry name" value="PRTase-like"/>
</dbReference>
<sequence>MRLGMNEDIKEILYSKSQIKEVSKQIGKKLTADYLDKKPLVICVLKGAVLFMADIIREIDTYAEIDFMDVSSYGDGTVSSGEVKILKDLDVPVEGREILIIEDIIDTGKTLQCLVDLLKHRKAKTVKICTLLDKPERRVEGVVPDYVGFQVPNEFVVGYGLDYQGMYRNLPYVGILKPEIYENN</sequence>
<dbReference type="GO" id="GO:0005829">
    <property type="term" value="C:cytosol"/>
    <property type="evidence" value="ECO:0007669"/>
    <property type="project" value="TreeGrafter"/>
</dbReference>
<dbReference type="PANTHER" id="PTHR43340">
    <property type="entry name" value="HYPOXANTHINE-GUANINE PHOSPHORIBOSYLTRANSFERASE"/>
    <property type="match status" value="1"/>
</dbReference>
<dbReference type="InterPro" id="IPR050408">
    <property type="entry name" value="HGPRT"/>
</dbReference>
<dbReference type="InterPro" id="IPR000836">
    <property type="entry name" value="PRTase_dom"/>
</dbReference>
<evidence type="ECO:0000256" key="11">
    <source>
        <dbReference type="ARBA" id="ARBA00022726"/>
    </source>
</evidence>
<dbReference type="GO" id="GO:0046100">
    <property type="term" value="P:hypoxanthine metabolic process"/>
    <property type="evidence" value="ECO:0007669"/>
    <property type="project" value="TreeGrafter"/>
</dbReference>
<keyword evidence="19" id="KW-1185">Reference proteome</keyword>
<keyword evidence="8 16" id="KW-0328">Glycosyltransferase</keyword>
<dbReference type="PANTHER" id="PTHR43340:SF1">
    <property type="entry name" value="HYPOXANTHINE PHOSPHORIBOSYLTRANSFERASE"/>
    <property type="match status" value="1"/>
</dbReference>
<keyword evidence="11 16" id="KW-0660">Purine salvage</keyword>
<comment type="similarity">
    <text evidence="6 16">Belongs to the purine/pyrimidine phosphoribosyltransferase family.</text>
</comment>
<evidence type="ECO:0000256" key="6">
    <source>
        <dbReference type="ARBA" id="ARBA00008391"/>
    </source>
</evidence>
<evidence type="ECO:0000256" key="10">
    <source>
        <dbReference type="ARBA" id="ARBA00022723"/>
    </source>
</evidence>
<evidence type="ECO:0000259" key="17">
    <source>
        <dbReference type="Pfam" id="PF00156"/>
    </source>
</evidence>
<evidence type="ECO:0000256" key="14">
    <source>
        <dbReference type="ARBA" id="ARBA00048811"/>
    </source>
</evidence>